<dbReference type="Proteomes" id="UP000309138">
    <property type="component" value="Unassembled WGS sequence"/>
</dbReference>
<dbReference type="RefSeq" id="WP_136943988.1">
    <property type="nucleotide sequence ID" value="NZ_SWKR01000002.1"/>
</dbReference>
<keyword evidence="6" id="KW-1185">Reference proteome</keyword>
<evidence type="ECO:0000313" key="5">
    <source>
        <dbReference type="EMBL" id="TKD52056.1"/>
    </source>
</evidence>
<dbReference type="InterPro" id="IPR054613">
    <property type="entry name" value="Peptidase_S78_dom"/>
</dbReference>
<keyword evidence="1" id="KW-1188">Viral release from host cell</keyword>
<sequence>MNRAYSLITITKADDGDRTISGLATTPSVDRQGDVVEPLGAMLKLPLPLLLDHNHTSAVGSVVEAEPTKGGIRFRAKIAKVTTPGPVKELVDGAWDMIRAGLRTAVSIGFRPIKSEFMDNGGMRFLQWEWHELSLVAVPANRDCTIAEVKALDARLRAANPRPVRVVRLSDPVRTIGRDQSTALVERTAGAIARAHPVVRLDQPVSHALLKWAEQPPAPAPDGISRDFHLSTEALVQVAQTTDECLHQLHERISALETR</sequence>
<evidence type="ECO:0000313" key="6">
    <source>
        <dbReference type="Proteomes" id="UP000309138"/>
    </source>
</evidence>
<comment type="caution">
    <text evidence="5">The sequence shown here is derived from an EMBL/GenBank/DDBJ whole genome shotgun (WGS) entry which is preliminary data.</text>
</comment>
<evidence type="ECO:0000256" key="3">
    <source>
        <dbReference type="ARBA" id="ARBA00022801"/>
    </source>
</evidence>
<keyword evidence="2" id="KW-0645">Protease</keyword>
<accession>A0A4U1L735</accession>
<dbReference type="OrthoDB" id="9804926at2"/>
<dbReference type="GO" id="GO:0008233">
    <property type="term" value="F:peptidase activity"/>
    <property type="evidence" value="ECO:0007669"/>
    <property type="project" value="UniProtKB-KW"/>
</dbReference>
<proteinExistence type="predicted"/>
<dbReference type="GO" id="GO:0006508">
    <property type="term" value="P:proteolysis"/>
    <property type="evidence" value="ECO:0007669"/>
    <property type="project" value="UniProtKB-KW"/>
</dbReference>
<reference evidence="5 6" key="1">
    <citation type="submission" date="2019-04" db="EMBL/GenBank/DDBJ databases">
        <authorList>
            <person name="Yang Y."/>
            <person name="Wei D."/>
        </authorList>
    </citation>
    <scope>NUCLEOTIDE SEQUENCE [LARGE SCALE GENOMIC DNA]</scope>
    <source>
        <strain evidence="5 6">L-1-4w-11</strain>
    </source>
</reference>
<feature type="domain" description="Prohead serine protease" evidence="4">
    <location>
        <begin position="47"/>
        <end position="147"/>
    </location>
</feature>
<dbReference type="Pfam" id="PF04586">
    <property type="entry name" value="Peptidase_S78"/>
    <property type="match status" value="1"/>
</dbReference>
<dbReference type="AlphaFoldDB" id="A0A4U1L735"/>
<evidence type="ECO:0000256" key="1">
    <source>
        <dbReference type="ARBA" id="ARBA00022612"/>
    </source>
</evidence>
<gene>
    <name evidence="5" type="ORF">FBR43_15935</name>
</gene>
<dbReference type="EMBL" id="SWKR01000002">
    <property type="protein sequence ID" value="TKD52056.1"/>
    <property type="molecule type" value="Genomic_DNA"/>
</dbReference>
<name>A0A4U1L735_9SPHN</name>
<evidence type="ECO:0000259" key="4">
    <source>
        <dbReference type="Pfam" id="PF04586"/>
    </source>
</evidence>
<organism evidence="5 6">
    <name type="scientific">Sphingomonas baiyangensis</name>
    <dbReference type="NCBI Taxonomy" id="2572576"/>
    <lineage>
        <taxon>Bacteria</taxon>
        <taxon>Pseudomonadati</taxon>
        <taxon>Pseudomonadota</taxon>
        <taxon>Alphaproteobacteria</taxon>
        <taxon>Sphingomonadales</taxon>
        <taxon>Sphingomonadaceae</taxon>
        <taxon>Sphingomonas</taxon>
    </lineage>
</organism>
<keyword evidence="3" id="KW-0378">Hydrolase</keyword>
<protein>
    <recommendedName>
        <fullName evidence="4">Prohead serine protease domain-containing protein</fullName>
    </recommendedName>
</protein>
<evidence type="ECO:0000256" key="2">
    <source>
        <dbReference type="ARBA" id="ARBA00022670"/>
    </source>
</evidence>